<dbReference type="RefSeq" id="WP_126465258.1">
    <property type="nucleotide sequence ID" value="NZ_JAUSWF010000001.1"/>
</dbReference>
<keyword evidence="3" id="KW-0326">Glycosidase</keyword>
<dbReference type="EC" id="3.2.1.4" evidence="3"/>
<proteinExistence type="predicted"/>
<keyword evidence="3" id="KW-0378">Hydrolase</keyword>
<keyword evidence="1" id="KW-0732">Signal</keyword>
<feature type="domain" description="SLH" evidence="2">
    <location>
        <begin position="268"/>
        <end position="328"/>
    </location>
</feature>
<evidence type="ECO:0000259" key="2">
    <source>
        <dbReference type="PROSITE" id="PS51272"/>
    </source>
</evidence>
<evidence type="ECO:0000256" key="1">
    <source>
        <dbReference type="SAM" id="SignalP"/>
    </source>
</evidence>
<keyword evidence="4" id="KW-1185">Reference proteome</keyword>
<name>A0A448V173_9FIRM</name>
<dbReference type="Pfam" id="PF00395">
    <property type="entry name" value="SLH"/>
    <property type="match status" value="2"/>
</dbReference>
<protein>
    <submittedName>
        <fullName evidence="3">Endoglucanase</fullName>
        <ecNumber evidence="3">3.2.1.4</ecNumber>
    </submittedName>
</protein>
<dbReference type="PROSITE" id="PS51272">
    <property type="entry name" value="SLH"/>
    <property type="match status" value="2"/>
</dbReference>
<feature type="domain" description="SLH" evidence="2">
    <location>
        <begin position="203"/>
        <end position="266"/>
    </location>
</feature>
<dbReference type="Proteomes" id="UP000269544">
    <property type="component" value="Chromosome"/>
</dbReference>
<accession>A0A448V173</accession>
<evidence type="ECO:0000313" key="3">
    <source>
        <dbReference type="EMBL" id="VEJ35461.1"/>
    </source>
</evidence>
<dbReference type="GO" id="GO:0008810">
    <property type="term" value="F:cellulase activity"/>
    <property type="evidence" value="ECO:0007669"/>
    <property type="project" value="UniProtKB-EC"/>
</dbReference>
<gene>
    <name evidence="3" type="ORF">NCTC13079_00699</name>
</gene>
<feature type="signal peptide" evidence="1">
    <location>
        <begin position="1"/>
        <end position="26"/>
    </location>
</feature>
<feature type="chain" id="PRO_5019369001" evidence="1">
    <location>
        <begin position="27"/>
        <end position="328"/>
    </location>
</feature>
<dbReference type="KEGG" id="piv:NCTC13079_00699"/>
<organism evidence="3 4">
    <name type="scientific">Aedoeadaptatus ivorii</name>
    <dbReference type="NCBI Taxonomy" id="54006"/>
    <lineage>
        <taxon>Bacteria</taxon>
        <taxon>Bacillati</taxon>
        <taxon>Bacillota</taxon>
        <taxon>Tissierellia</taxon>
        <taxon>Tissierellales</taxon>
        <taxon>Peptoniphilaceae</taxon>
        <taxon>Aedoeadaptatus</taxon>
    </lineage>
</organism>
<dbReference type="EMBL" id="LR134523">
    <property type="protein sequence ID" value="VEJ35461.1"/>
    <property type="molecule type" value="Genomic_DNA"/>
</dbReference>
<dbReference type="InterPro" id="IPR001119">
    <property type="entry name" value="SLH_dom"/>
</dbReference>
<reference evidence="3 4" key="1">
    <citation type="submission" date="2018-12" db="EMBL/GenBank/DDBJ databases">
        <authorList>
            <consortium name="Pathogen Informatics"/>
        </authorList>
    </citation>
    <scope>NUCLEOTIDE SEQUENCE [LARGE SCALE GENOMIC DNA]</scope>
    <source>
        <strain evidence="3 4">NCTC13079</strain>
    </source>
</reference>
<evidence type="ECO:0000313" key="4">
    <source>
        <dbReference type="Proteomes" id="UP000269544"/>
    </source>
</evidence>
<dbReference type="OrthoDB" id="9808890at2"/>
<dbReference type="AlphaFoldDB" id="A0A448V173"/>
<sequence>MKNTFQKLLVLLLVFGAVFSSSTAFAAEVEKPQYVSLRLEKDESGNYNRFTMSWQNPAWVKEILAKGETVQFEIDGKVDYEPWSSKSGIVYRGEISAATADGVSISIPPEAFAHLKDVKVTRKLYSFRVRYAKGDLRSEYSNAVAVGYRPSFSNSSQWSMEELSAAGEHGFIPPAVRSDMKRDITREEFTEVIVRVYEKANRVHLVAGDSPYVDTKNPSVIVATRLGLVQGVGYKHFDPEAKINRQEMATILARFLHTFDIEADKSNTKTYADHEKIRDFAVEPVYTLQSIGLMEGYEDGTFRPRTSASREQGVVLGERFYNFVTTKQ</sequence>